<dbReference type="GeneID" id="13445295"/>
<evidence type="ECO:0000313" key="12">
    <source>
        <dbReference type="EMBL" id="CEL70820.1"/>
    </source>
</evidence>
<comment type="subcellular location">
    <subcellularLocation>
        <location evidence="1">Membrane</location>
        <topology evidence="1">Multi-pass membrane protein</topology>
    </subcellularLocation>
</comment>
<feature type="transmembrane region" description="Helical" evidence="9">
    <location>
        <begin position="297"/>
        <end position="317"/>
    </location>
</feature>
<dbReference type="VEuPathDB" id="ToxoDB:NCLIV_064980"/>
<evidence type="ECO:0000256" key="4">
    <source>
        <dbReference type="ARBA" id="ARBA00022989"/>
    </source>
</evidence>
<sequence length="733" mass="78090">MAPSSSPPSSTRSSSPPASTFGAARLSTDKRRVDATLIELPPVDPSAVSSSLVSLSSYLSPPRLVGRSLFPSGVSAAPHPAVTLFDDDFSDSDESLAVDASPVANSRLRRCPGACSPCLAGYTYTARTLTEVVLPPVTTSSASGRFVLCTFLYSFLHGATDQLLPAAYKALEAQLNFSPTVLGGASSLARLAHAFSCPLWGLAVDALSGSRRLPASSADRESSRNGEVLILRVSCIGWGVCTLLLALLTHEWQLMPFMLVSGVLMAVLGPISQKILGEMVASDKRGTAFGNMSFFQSTGRMLALMLTTGLSAAAFAGVAGWRLAFALVGCLSIVFGAALSWMLPSSNLCSPKALCGERTGDESWTGKARKHAATLLSLGYVFRTRSFGVMLLLGVLNGMPRSALNFIVMFFQYCGLADWQASFTVSASWLAAMFVAPFVGRLGDSVHRLYPNKGRPVLAQLAILTRALLMFLVLACVPKRGSSFPLFLALSTLIGFMAGWPGVGVNRPILTEIVLPRHRATVFSLFSTMESVGSALLGAPVVGMLAQQAFGYTKPLTKRGSSSSSSSVSSSSPSPSSFVSEGAVSDSGVGGESASRSEEELNAEALGQALVCTTVGPWLASVVVYFLLHWTYTADRAAASRRREAEEREAERDAAQRERDTAVELGCMDTRESDAEDADFTKWSVQAKKTGMLREGYTVVATREETGEGDEGRNWDADEGTEEEEIVRRERRE</sequence>
<dbReference type="AlphaFoldDB" id="F0VQS5"/>
<dbReference type="PANTHER" id="PTHR23505:SF52">
    <property type="entry name" value="MAJOR FACILITATOR SUPERFAMILY PROTEIN"/>
    <property type="match status" value="1"/>
</dbReference>
<comment type="similarity">
    <text evidence="6">Belongs to the major facilitator superfamily. Spinster (TC 2.A.1.49) family.</text>
</comment>
<feature type="transmembrane region" description="Helical" evidence="9">
    <location>
        <begin position="523"/>
        <end position="546"/>
    </location>
</feature>
<dbReference type="InterPro" id="IPR036259">
    <property type="entry name" value="MFS_trans_sf"/>
</dbReference>
<feature type="transmembrane region" description="Helical" evidence="9">
    <location>
        <begin position="254"/>
        <end position="276"/>
    </location>
</feature>
<dbReference type="InterPro" id="IPR020846">
    <property type="entry name" value="MFS_dom"/>
</dbReference>
<keyword evidence="3 9" id="KW-0812">Transmembrane</keyword>
<dbReference type="Gene3D" id="1.20.1250.20">
    <property type="entry name" value="MFS general substrate transporter like domains"/>
    <property type="match status" value="2"/>
</dbReference>
<dbReference type="EMBL" id="FR823393">
    <property type="protein sequence ID" value="CBZ56072.1"/>
    <property type="molecule type" value="Genomic_DNA"/>
</dbReference>
<evidence type="ECO:0000313" key="13">
    <source>
        <dbReference type="Proteomes" id="UP000007494"/>
    </source>
</evidence>
<reference evidence="11" key="2">
    <citation type="submission" date="2011-03" db="EMBL/GenBank/DDBJ databases">
        <title>Comparative genomics and transcriptomics of Neospora caninum and Toxoplasma gondii.</title>
        <authorList>
            <person name="Reid A.J."/>
            <person name="Sohal A."/>
            <person name="Harris D."/>
            <person name="Quail M."/>
            <person name="Sanders M."/>
            <person name="Berriman M."/>
            <person name="Wastling J.M."/>
            <person name="Pain A."/>
        </authorList>
    </citation>
    <scope>NUCLEOTIDE SEQUENCE</scope>
    <source>
        <strain evidence="11">Liverpool</strain>
    </source>
</reference>
<feature type="transmembrane region" description="Helical" evidence="9">
    <location>
        <begin position="457"/>
        <end position="477"/>
    </location>
</feature>
<accession>F0VQS5</accession>
<feature type="compositionally biased region" description="Basic and acidic residues" evidence="8">
    <location>
        <begin position="702"/>
        <end position="716"/>
    </location>
</feature>
<reference evidence="13" key="3">
    <citation type="journal article" date="2012" name="PLoS Pathog.">
        <title>Comparative genomics of the apicomplexan parasites Toxoplasma gondii and Neospora caninum: Coccidia differing in host range and transmission strategy.</title>
        <authorList>
            <person name="Reid A.J."/>
            <person name="Vermont S.J."/>
            <person name="Cotton J.A."/>
            <person name="Harris D."/>
            <person name="Hill-Cawthorne G.A."/>
            <person name="Konen-Waisman S."/>
            <person name="Latham S.M."/>
            <person name="Mourier T."/>
            <person name="Norton R."/>
            <person name="Quail M.A."/>
            <person name="Sanders M."/>
            <person name="Shanmugam D."/>
            <person name="Sohal A."/>
            <person name="Wasmuth J.D."/>
            <person name="Brunk B."/>
            <person name="Grigg M.E."/>
            <person name="Howard J.C."/>
            <person name="Parkinson J."/>
            <person name="Roos D.S."/>
            <person name="Trees A.J."/>
            <person name="Berriman M."/>
            <person name="Pain A."/>
            <person name="Wastling J.M."/>
        </authorList>
    </citation>
    <scope>NUCLEOTIDE SEQUENCE [LARGE SCALE GENOMIC DNA]</scope>
    <source>
        <strain evidence="13">Liverpool</strain>
    </source>
</reference>
<evidence type="ECO:0000256" key="3">
    <source>
        <dbReference type="ARBA" id="ARBA00022692"/>
    </source>
</evidence>
<keyword evidence="2" id="KW-0813">Transport</keyword>
<proteinExistence type="inferred from homology"/>
<evidence type="ECO:0000256" key="5">
    <source>
        <dbReference type="ARBA" id="ARBA00023136"/>
    </source>
</evidence>
<feature type="transmembrane region" description="Helical" evidence="9">
    <location>
        <begin position="605"/>
        <end position="628"/>
    </location>
</feature>
<feature type="coiled-coil region" evidence="7">
    <location>
        <begin position="638"/>
        <end position="665"/>
    </location>
</feature>
<feature type="compositionally biased region" description="Low complexity" evidence="8">
    <location>
        <begin position="561"/>
        <end position="580"/>
    </location>
</feature>
<dbReference type="PANTHER" id="PTHR23505">
    <property type="entry name" value="SPINSTER"/>
    <property type="match status" value="1"/>
</dbReference>
<organism evidence="11 13">
    <name type="scientific">Neospora caninum (strain Liverpool)</name>
    <dbReference type="NCBI Taxonomy" id="572307"/>
    <lineage>
        <taxon>Eukaryota</taxon>
        <taxon>Sar</taxon>
        <taxon>Alveolata</taxon>
        <taxon>Apicomplexa</taxon>
        <taxon>Conoidasida</taxon>
        <taxon>Coccidia</taxon>
        <taxon>Eucoccidiorida</taxon>
        <taxon>Eimeriorina</taxon>
        <taxon>Sarcocystidae</taxon>
        <taxon>Neospora</taxon>
    </lineage>
</organism>
<feature type="domain" description="Major facilitator superfamily (MFS) profile" evidence="10">
    <location>
        <begin position="146"/>
        <end position="632"/>
    </location>
</feature>
<feature type="region of interest" description="Disordered" evidence="8">
    <location>
        <begin position="557"/>
        <end position="596"/>
    </location>
</feature>
<dbReference type="InterPro" id="IPR044770">
    <property type="entry name" value="MFS_spinster-like"/>
</dbReference>
<feature type="region of interest" description="Disordered" evidence="8">
    <location>
        <begin position="701"/>
        <end position="733"/>
    </location>
</feature>
<keyword evidence="13" id="KW-1185">Reference proteome</keyword>
<name>F0VQS5_NEOCL</name>
<dbReference type="SUPFAM" id="SSF103473">
    <property type="entry name" value="MFS general substrate transporter"/>
    <property type="match status" value="1"/>
</dbReference>
<feature type="compositionally biased region" description="Low complexity" evidence="8">
    <location>
        <begin position="1"/>
        <end position="20"/>
    </location>
</feature>
<feature type="transmembrane region" description="Helical" evidence="9">
    <location>
        <begin position="387"/>
        <end position="413"/>
    </location>
</feature>
<evidence type="ECO:0000256" key="8">
    <source>
        <dbReference type="SAM" id="MobiDB-lite"/>
    </source>
</evidence>
<dbReference type="eggNOG" id="KOG1330">
    <property type="taxonomic scope" value="Eukaryota"/>
</dbReference>
<dbReference type="OMA" id="LVTHEWQ"/>
<reference evidence="11" key="1">
    <citation type="submission" date="2011-02" db="EMBL/GenBank/DDBJ databases">
        <authorList>
            <person name="Aslett M."/>
        </authorList>
    </citation>
    <scope>NUCLEOTIDE SEQUENCE</scope>
    <source>
        <strain evidence="11">Liverpool</strain>
    </source>
</reference>
<dbReference type="GO" id="GO:0022857">
    <property type="term" value="F:transmembrane transporter activity"/>
    <property type="evidence" value="ECO:0007669"/>
    <property type="project" value="InterPro"/>
</dbReference>
<dbReference type="Proteomes" id="UP000007494">
    <property type="component" value="Chromosome XII"/>
</dbReference>
<dbReference type="Pfam" id="PF07690">
    <property type="entry name" value="MFS_1"/>
    <property type="match status" value="1"/>
</dbReference>
<dbReference type="GO" id="GO:0016020">
    <property type="term" value="C:membrane"/>
    <property type="evidence" value="ECO:0007669"/>
    <property type="project" value="UniProtKB-SubCell"/>
</dbReference>
<keyword evidence="5 9" id="KW-0472">Membrane</keyword>
<evidence type="ECO:0000256" key="1">
    <source>
        <dbReference type="ARBA" id="ARBA00004141"/>
    </source>
</evidence>
<keyword evidence="7" id="KW-0175">Coiled coil</keyword>
<dbReference type="EMBL" id="LN714487">
    <property type="protein sequence ID" value="CEL70820.1"/>
    <property type="molecule type" value="Genomic_DNA"/>
</dbReference>
<evidence type="ECO:0000313" key="11">
    <source>
        <dbReference type="EMBL" id="CBZ56072.1"/>
    </source>
</evidence>
<dbReference type="RefSeq" id="XP_003886098.1">
    <property type="nucleotide sequence ID" value="XM_003886049.1"/>
</dbReference>
<evidence type="ECO:0000256" key="2">
    <source>
        <dbReference type="ARBA" id="ARBA00022448"/>
    </source>
</evidence>
<dbReference type="InParanoid" id="F0VQS5"/>
<evidence type="ECO:0000256" key="9">
    <source>
        <dbReference type="SAM" id="Phobius"/>
    </source>
</evidence>
<gene>
    <name evidence="12" type="ORF">BN1204_064980</name>
    <name evidence="11" type="ORF">NCLIV_064980</name>
</gene>
<keyword evidence="4 9" id="KW-1133">Transmembrane helix</keyword>
<protein>
    <submittedName>
        <fullName evidence="12">Membrane transporter PFB0275w, putative</fullName>
    </submittedName>
    <submittedName>
        <fullName evidence="11">Putative membrane transporter PFB0275w</fullName>
    </submittedName>
</protein>
<evidence type="ECO:0000259" key="10">
    <source>
        <dbReference type="PROSITE" id="PS50850"/>
    </source>
</evidence>
<feature type="transmembrane region" description="Helical" evidence="9">
    <location>
        <begin position="323"/>
        <end position="343"/>
    </location>
</feature>
<reference evidence="12" key="4">
    <citation type="journal article" date="2015" name="PLoS ONE">
        <title>Comprehensive Evaluation of Toxoplasma gondii VEG and Neospora caninum LIV Genomes with Tachyzoite Stage Transcriptome and Proteome Defines Novel Transcript Features.</title>
        <authorList>
            <person name="Ramaprasad A."/>
            <person name="Mourier T."/>
            <person name="Naeem R."/>
            <person name="Malas T.B."/>
            <person name="Moussa E."/>
            <person name="Panigrahi A."/>
            <person name="Vermont S.J."/>
            <person name="Otto T.D."/>
            <person name="Wastling J."/>
            <person name="Pain A."/>
        </authorList>
    </citation>
    <scope>NUCLEOTIDE SEQUENCE</scope>
    <source>
        <strain evidence="12">Liverpool</strain>
    </source>
</reference>
<dbReference type="OrthoDB" id="440755at2759"/>
<feature type="region of interest" description="Disordered" evidence="8">
    <location>
        <begin position="1"/>
        <end position="27"/>
    </location>
</feature>
<feature type="transmembrane region" description="Helical" evidence="9">
    <location>
        <begin position="483"/>
        <end position="503"/>
    </location>
</feature>
<evidence type="ECO:0000256" key="7">
    <source>
        <dbReference type="SAM" id="Coils"/>
    </source>
</evidence>
<evidence type="ECO:0000256" key="6">
    <source>
        <dbReference type="ARBA" id="ARBA00024338"/>
    </source>
</evidence>
<feature type="transmembrane region" description="Helical" evidence="9">
    <location>
        <begin position="229"/>
        <end position="248"/>
    </location>
</feature>
<dbReference type="InterPro" id="IPR011701">
    <property type="entry name" value="MFS"/>
</dbReference>
<dbReference type="PROSITE" id="PS50850">
    <property type="entry name" value="MFS"/>
    <property type="match status" value="1"/>
</dbReference>
<feature type="transmembrane region" description="Helical" evidence="9">
    <location>
        <begin position="419"/>
        <end position="436"/>
    </location>
</feature>